<reference evidence="3 4" key="1">
    <citation type="submission" date="2021-03" db="EMBL/GenBank/DDBJ databases">
        <title>Assistant Professor.</title>
        <authorList>
            <person name="Huq M.A."/>
        </authorList>
    </citation>
    <scope>NUCLEOTIDE SEQUENCE [LARGE SCALE GENOMIC DNA]</scope>
    <source>
        <strain evidence="3 4">MAH-29</strain>
    </source>
</reference>
<evidence type="ECO:0000313" key="4">
    <source>
        <dbReference type="Proteomes" id="UP000677244"/>
    </source>
</evidence>
<evidence type="ECO:0000259" key="2">
    <source>
        <dbReference type="Pfam" id="PF26628"/>
    </source>
</evidence>
<dbReference type="InterPro" id="IPR013320">
    <property type="entry name" value="ConA-like_dom_sf"/>
</dbReference>
<proteinExistence type="predicted"/>
<dbReference type="Gene3D" id="2.60.40.10">
    <property type="entry name" value="Immunoglobulins"/>
    <property type="match status" value="1"/>
</dbReference>
<dbReference type="Proteomes" id="UP000677244">
    <property type="component" value="Unassembled WGS sequence"/>
</dbReference>
<organism evidence="3 4">
    <name type="scientific">Niastella soli</name>
    <dbReference type="NCBI Taxonomy" id="2821487"/>
    <lineage>
        <taxon>Bacteria</taxon>
        <taxon>Pseudomonadati</taxon>
        <taxon>Bacteroidota</taxon>
        <taxon>Chitinophagia</taxon>
        <taxon>Chitinophagales</taxon>
        <taxon>Chitinophagaceae</taxon>
        <taxon>Niastella</taxon>
    </lineage>
</organism>
<gene>
    <name evidence="3" type="ORF">J7I42_16820</name>
</gene>
<dbReference type="InterPro" id="IPR058515">
    <property type="entry name" value="DUF8202"/>
</dbReference>
<evidence type="ECO:0000313" key="3">
    <source>
        <dbReference type="EMBL" id="MBO9201950.1"/>
    </source>
</evidence>
<dbReference type="NCBIfam" id="TIGR04183">
    <property type="entry name" value="Por_Secre_tail"/>
    <property type="match status" value="1"/>
</dbReference>
<name>A0ABS3YVK9_9BACT</name>
<protein>
    <submittedName>
        <fullName evidence="3">T9SS type A sorting domain-containing protein</fullName>
    </submittedName>
</protein>
<keyword evidence="1" id="KW-0732">Signal</keyword>
<feature type="signal peptide" evidence="1">
    <location>
        <begin position="1"/>
        <end position="34"/>
    </location>
</feature>
<evidence type="ECO:0000256" key="1">
    <source>
        <dbReference type="SAM" id="SignalP"/>
    </source>
</evidence>
<dbReference type="EMBL" id="JAGHKO010000004">
    <property type="protein sequence ID" value="MBO9201950.1"/>
    <property type="molecule type" value="Genomic_DNA"/>
</dbReference>
<dbReference type="RefSeq" id="WP_209140006.1">
    <property type="nucleotide sequence ID" value="NZ_JAGHKO010000004.1"/>
</dbReference>
<comment type="caution">
    <text evidence="3">The sequence shown here is derived from an EMBL/GenBank/DDBJ whole genome shotgun (WGS) entry which is preliminary data.</text>
</comment>
<dbReference type="InterPro" id="IPR013783">
    <property type="entry name" value="Ig-like_fold"/>
</dbReference>
<feature type="chain" id="PRO_5045677858" evidence="1">
    <location>
        <begin position="35"/>
        <end position="661"/>
    </location>
</feature>
<accession>A0ABS3YVK9</accession>
<dbReference type="SUPFAM" id="SSF49899">
    <property type="entry name" value="Concanavalin A-like lectins/glucanases"/>
    <property type="match status" value="1"/>
</dbReference>
<sequence length="661" mass="71503">MNNVVMAPLPVCLPRYLFRSFISLFLLIGLDASAQSLSTTDYPVVWLRADSTGALNGFWKDATGQGHDASIFGQPVRVNSSLNYNPAFSFNGFNDSLSIPCNVDSMAAVTVIAVFQPADTVETGVWGAGNAMAHKMMMTTRRVMGPDSSVDNIGVNGGYALLSTVIQNWPSTTLLSENAYLLFGSTQNNTRPFKGTIAELLVFDRSLDVLTQIQYETYLAIKYGLPLTRGNYVSAGESVLWNADKNKDFGYRLTGLGREDFFSLHQKQSISAIDPDGLLAISNGQFVATNAANTDTLTNGNYLVWGDNNKSFGRSATVDGQLQMLNRQWLMNASGAATNRLNTTVQLNQQLLGNSKYWLVVNRGAYDGFPVDSLDYYFPDSIDANGQIRYRNVKWDADQSGKDLFGLAVAKDLLLKLNVVDTPSCVSAQAGSARLQAIGGQSPYAYTVTNTQGEVVSTGKFFNTTSVDVSKLSVGTYRVVLKDNKGHQSLRTLIMPAPAAQRLLIGLEPTLALPTGGELLLDAAQHITPGDATGYQWTCENGFNATTPQVTVKQPGTYVVKATSRAGCVFSDTVQVTGKAVQHISVYPAPSIDGNFTISMSFPKATNVKVGIYDAKGTKVQEMTGKNNTEYRFPGHLVTAGTYTIMVVTKDGVDSRTLLIL</sequence>
<dbReference type="InterPro" id="IPR026444">
    <property type="entry name" value="Secre_tail"/>
</dbReference>
<feature type="domain" description="DUF8202" evidence="2">
    <location>
        <begin position="213"/>
        <end position="379"/>
    </location>
</feature>
<keyword evidence="4" id="KW-1185">Reference proteome</keyword>
<dbReference type="Pfam" id="PF26628">
    <property type="entry name" value="DUF8202"/>
    <property type="match status" value="1"/>
</dbReference>